<keyword evidence="4 5" id="KW-0472">Membrane</keyword>
<dbReference type="eggNOG" id="COG2314">
    <property type="taxonomic scope" value="Bacteria"/>
</dbReference>
<feature type="transmembrane region" description="Helical" evidence="5">
    <location>
        <begin position="147"/>
        <end position="171"/>
    </location>
</feature>
<evidence type="ECO:0000256" key="1">
    <source>
        <dbReference type="ARBA" id="ARBA00004141"/>
    </source>
</evidence>
<evidence type="ECO:0000259" key="6">
    <source>
        <dbReference type="Pfam" id="PF05154"/>
    </source>
</evidence>
<dbReference type="Pfam" id="PF05154">
    <property type="entry name" value="TM2"/>
    <property type="match status" value="1"/>
</dbReference>
<evidence type="ECO:0000256" key="2">
    <source>
        <dbReference type="ARBA" id="ARBA00022692"/>
    </source>
</evidence>
<evidence type="ECO:0000256" key="3">
    <source>
        <dbReference type="ARBA" id="ARBA00022989"/>
    </source>
</evidence>
<proteinExistence type="predicted"/>
<dbReference type="InterPro" id="IPR007829">
    <property type="entry name" value="TM2"/>
</dbReference>
<feature type="domain" description="TM2" evidence="6">
    <location>
        <begin position="118"/>
        <end position="168"/>
    </location>
</feature>
<keyword evidence="3 5" id="KW-1133">Transmembrane helix</keyword>
<evidence type="ECO:0000313" key="8">
    <source>
        <dbReference type="Proteomes" id="UP000003821"/>
    </source>
</evidence>
<organism evidence="7 8">
    <name type="scientific">Anaerococcus vaginalis ATCC 51170</name>
    <dbReference type="NCBI Taxonomy" id="655811"/>
    <lineage>
        <taxon>Bacteria</taxon>
        <taxon>Bacillati</taxon>
        <taxon>Bacillota</taxon>
        <taxon>Tissierellia</taxon>
        <taxon>Tissierellales</taxon>
        <taxon>Peptoniphilaceae</taxon>
        <taxon>Anaerococcus</taxon>
    </lineage>
</organism>
<keyword evidence="2 5" id="KW-0812">Transmembrane</keyword>
<accession>C7HWC8</accession>
<protein>
    <submittedName>
        <fullName evidence="7">TM2 domain protein</fullName>
    </submittedName>
</protein>
<gene>
    <name evidence="7" type="ORF">HMPREF0078_1579</name>
</gene>
<evidence type="ECO:0000256" key="5">
    <source>
        <dbReference type="SAM" id="Phobius"/>
    </source>
</evidence>
<feature type="transmembrane region" description="Helical" evidence="5">
    <location>
        <begin position="122"/>
        <end position="141"/>
    </location>
</feature>
<dbReference type="Proteomes" id="UP000003821">
    <property type="component" value="Unassembled WGS sequence"/>
</dbReference>
<comment type="subcellular location">
    <subcellularLocation>
        <location evidence="1">Membrane</location>
        <topology evidence="1">Multi-pass membrane protein</topology>
    </subcellularLocation>
</comment>
<evidence type="ECO:0000313" key="7">
    <source>
        <dbReference type="EMBL" id="EEU12011.1"/>
    </source>
</evidence>
<name>C7HWC8_9FIRM</name>
<dbReference type="AlphaFoldDB" id="C7HWC8"/>
<keyword evidence="8" id="KW-1185">Reference proteome</keyword>
<sequence length="183" mass="21070">MIFLFFYINHDIIIKNKEKFMGEIIKIEIDDIVVGLDDGSVVRVKLSDVSFIPQIGDKVKVFKADDGYLVSKIKEKNFVENHSLKEDYDFDDDFRVNRVEEKNNVTNNYYINSYNKRPVNKVAYVLLAFFLGGIGAHKFYSGKIGTGIAYLIFSWTFIPSIIAFVEFIIALTKTSDEYGNIYV</sequence>
<comment type="caution">
    <text evidence="7">The sequence shown here is derived from an EMBL/GenBank/DDBJ whole genome shotgun (WGS) entry which is preliminary data.</text>
</comment>
<evidence type="ECO:0000256" key="4">
    <source>
        <dbReference type="ARBA" id="ARBA00023136"/>
    </source>
</evidence>
<reference evidence="7 8" key="1">
    <citation type="submission" date="2009-08" db="EMBL/GenBank/DDBJ databases">
        <authorList>
            <person name="Muzny D."/>
            <person name="Qin X."/>
            <person name="Deng J."/>
            <person name="Jiang H."/>
            <person name="Liu Y."/>
            <person name="Qu J."/>
            <person name="Song X.-Z."/>
            <person name="Zhang L."/>
            <person name="Thornton R."/>
            <person name="Coyle M."/>
            <person name="Francisco L."/>
            <person name="Jackson L."/>
            <person name="Javaid M."/>
            <person name="Korchina V."/>
            <person name="Kovar C."/>
            <person name="Mata R."/>
            <person name="Mathew T."/>
            <person name="Ngo R."/>
            <person name="Nguyen L."/>
            <person name="Nguyen N."/>
            <person name="Okwuonu G."/>
            <person name="Ongeri F."/>
            <person name="Pham C."/>
            <person name="Simmons D."/>
            <person name="Wilczek-Boney K."/>
            <person name="Hale W."/>
            <person name="Jakkamsetti A."/>
            <person name="Pham P."/>
            <person name="Ruth R."/>
            <person name="San Lucas F."/>
            <person name="Warren J."/>
            <person name="Zhang J."/>
            <person name="Zhao Z."/>
            <person name="Zhou C."/>
            <person name="Zhu D."/>
            <person name="Lee S."/>
            <person name="Bess C."/>
            <person name="Blankenburg K."/>
            <person name="Forbes L."/>
            <person name="Fu Q."/>
            <person name="Gubbala S."/>
            <person name="Hirani K."/>
            <person name="Jayaseelan J.C."/>
            <person name="Lara F."/>
            <person name="Munidasa M."/>
            <person name="Palculict T."/>
            <person name="Patil S."/>
            <person name="Pu L.-L."/>
            <person name="Saada N."/>
            <person name="Tang L."/>
            <person name="Weissenberger G."/>
            <person name="Zhu Y."/>
            <person name="Hemphill L."/>
            <person name="Shang Y."/>
            <person name="Youmans B."/>
            <person name="Ayvaz T."/>
            <person name="Ross M."/>
            <person name="Santibanez J."/>
            <person name="Aqrawi P."/>
            <person name="Gross S."/>
            <person name="Joshi V."/>
            <person name="Fowler G."/>
            <person name="Nazareth L."/>
            <person name="Reid J."/>
            <person name="Worley K."/>
            <person name="Petrosino J."/>
            <person name="Highlander S."/>
            <person name="Gibbs R."/>
            <person name="Gibbs R."/>
        </authorList>
    </citation>
    <scope>NUCLEOTIDE SEQUENCE [LARGE SCALE GENOMIC DNA]</scope>
    <source>
        <strain evidence="7 8">ATCC 51170</strain>
    </source>
</reference>
<dbReference type="HOGENOM" id="CLU_1703244_0_0_9"/>
<dbReference type="GO" id="GO:0016020">
    <property type="term" value="C:membrane"/>
    <property type="evidence" value="ECO:0007669"/>
    <property type="project" value="UniProtKB-SubCell"/>
</dbReference>
<dbReference type="EMBL" id="ACXU01000022">
    <property type="protein sequence ID" value="EEU12011.1"/>
    <property type="molecule type" value="Genomic_DNA"/>
</dbReference>